<evidence type="ECO:0000256" key="5">
    <source>
        <dbReference type="ARBA" id="ARBA00022779"/>
    </source>
</evidence>
<name>A0A855X3V1_9BACT</name>
<dbReference type="InterPro" id="IPR012826">
    <property type="entry name" value="FliN"/>
</dbReference>
<proteinExistence type="inferred from homology"/>
<keyword evidence="9" id="KW-0969">Cilium</keyword>
<dbReference type="AlphaFoldDB" id="A0A855X3V1"/>
<dbReference type="InterPro" id="IPR051469">
    <property type="entry name" value="FliN/MopA/SpaO"/>
</dbReference>
<dbReference type="GO" id="GO:0071973">
    <property type="term" value="P:bacterial-type flagellum-dependent cell motility"/>
    <property type="evidence" value="ECO:0007669"/>
    <property type="project" value="InterPro"/>
</dbReference>
<keyword evidence="5" id="KW-0283">Flagellar rotation</keyword>
<evidence type="ECO:0000256" key="7">
    <source>
        <dbReference type="SAM" id="MobiDB-lite"/>
    </source>
</evidence>
<dbReference type="GO" id="GO:0009425">
    <property type="term" value="C:bacterial-type flagellum basal body"/>
    <property type="evidence" value="ECO:0007669"/>
    <property type="project" value="InterPro"/>
</dbReference>
<keyword evidence="9" id="KW-0282">Flagellum</keyword>
<evidence type="ECO:0000256" key="2">
    <source>
        <dbReference type="ARBA" id="ARBA00009226"/>
    </source>
</evidence>
<sequence>MTEDKDVGVNETPVDSEMPEVGEQAAVGAPVVNEGDASEADAEAAMLAMLEKLPQEERSASADDIHFASASASKAEFQQLSQPAGEKEARNIDLLMDVDLPVAIELGRTKLAISDILALGPGSVVELNKLAGEPVDLLVNSKVVAKGEVVVIDENFGLRITQLVTPEERLRALGAE</sequence>
<dbReference type="PANTHER" id="PTHR43484">
    <property type="match status" value="1"/>
</dbReference>
<dbReference type="PRINTS" id="PR00956">
    <property type="entry name" value="FLGMOTORFLIN"/>
</dbReference>
<evidence type="ECO:0000256" key="4">
    <source>
        <dbReference type="ARBA" id="ARBA00022500"/>
    </source>
</evidence>
<evidence type="ECO:0000256" key="3">
    <source>
        <dbReference type="ARBA" id="ARBA00022475"/>
    </source>
</evidence>
<feature type="region of interest" description="Disordered" evidence="7">
    <location>
        <begin position="1"/>
        <end position="21"/>
    </location>
</feature>
<evidence type="ECO:0000313" key="10">
    <source>
        <dbReference type="Proteomes" id="UP000250918"/>
    </source>
</evidence>
<protein>
    <submittedName>
        <fullName evidence="9">Flagellar motor switch protein FliN</fullName>
    </submittedName>
</protein>
<dbReference type="Gene3D" id="2.30.330.10">
    <property type="entry name" value="SpoA-like"/>
    <property type="match status" value="1"/>
</dbReference>
<gene>
    <name evidence="9" type="primary">fliN</name>
    <name evidence="9" type="ORF">C3F09_11080</name>
</gene>
<comment type="subcellular location">
    <subcellularLocation>
        <location evidence="1">Cell membrane</location>
        <topology evidence="1">Peripheral membrane protein</topology>
        <orientation evidence="1">Cytoplasmic side</orientation>
    </subcellularLocation>
</comment>
<dbReference type="InterPro" id="IPR001172">
    <property type="entry name" value="FliN_T3SS_HrcQb"/>
</dbReference>
<dbReference type="Proteomes" id="UP000250918">
    <property type="component" value="Unassembled WGS sequence"/>
</dbReference>
<keyword evidence="6" id="KW-0472">Membrane</keyword>
<dbReference type="GO" id="GO:0005886">
    <property type="term" value="C:plasma membrane"/>
    <property type="evidence" value="ECO:0007669"/>
    <property type="project" value="UniProtKB-SubCell"/>
</dbReference>
<dbReference type="Pfam" id="PF01052">
    <property type="entry name" value="FliMN_C"/>
    <property type="match status" value="1"/>
</dbReference>
<dbReference type="SUPFAM" id="SSF101801">
    <property type="entry name" value="Surface presentation of antigens (SPOA)"/>
    <property type="match status" value="1"/>
</dbReference>
<accession>A0A855X3V1</accession>
<dbReference type="InterPro" id="IPR036429">
    <property type="entry name" value="SpoA-like_sf"/>
</dbReference>
<keyword evidence="4" id="KW-0145">Chemotaxis</keyword>
<dbReference type="InterPro" id="IPR001543">
    <property type="entry name" value="FliN-like_C"/>
</dbReference>
<dbReference type="PANTHER" id="PTHR43484:SF1">
    <property type="entry name" value="FLAGELLAR MOTOR SWITCH PROTEIN FLIN"/>
    <property type="match status" value="1"/>
</dbReference>
<dbReference type="EMBL" id="PQAP01000193">
    <property type="protein sequence ID" value="PWB68685.1"/>
    <property type="molecule type" value="Genomic_DNA"/>
</dbReference>
<reference evidence="9 10" key="1">
    <citation type="journal article" date="2018" name="ISME J.">
        <title>A methanotrophic archaeon couples anaerobic oxidation of methane to Fe(III) reduction.</title>
        <authorList>
            <person name="Cai C."/>
            <person name="Leu A.O."/>
            <person name="Xie G.J."/>
            <person name="Guo J."/>
            <person name="Feng Y."/>
            <person name="Zhao J.X."/>
            <person name="Tyson G.W."/>
            <person name="Yuan Z."/>
            <person name="Hu S."/>
        </authorList>
    </citation>
    <scope>NUCLEOTIDE SEQUENCE [LARGE SCALE GENOMIC DNA]</scope>
    <source>
        <strain evidence="9">FeB_12</strain>
    </source>
</reference>
<dbReference type="GO" id="GO:0003774">
    <property type="term" value="F:cytoskeletal motor activity"/>
    <property type="evidence" value="ECO:0007669"/>
    <property type="project" value="InterPro"/>
</dbReference>
<evidence type="ECO:0000256" key="6">
    <source>
        <dbReference type="ARBA" id="ARBA00023136"/>
    </source>
</evidence>
<evidence type="ECO:0000313" key="9">
    <source>
        <dbReference type="EMBL" id="PWB68685.1"/>
    </source>
</evidence>
<evidence type="ECO:0000256" key="1">
    <source>
        <dbReference type="ARBA" id="ARBA00004413"/>
    </source>
</evidence>
<dbReference type="NCBIfam" id="TIGR02480">
    <property type="entry name" value="fliN"/>
    <property type="match status" value="1"/>
</dbReference>
<dbReference type="GO" id="GO:0006935">
    <property type="term" value="P:chemotaxis"/>
    <property type="evidence" value="ECO:0007669"/>
    <property type="project" value="UniProtKB-KW"/>
</dbReference>
<feature type="domain" description="Flagellar motor switch protein FliN-like C-terminal" evidence="8">
    <location>
        <begin position="94"/>
        <end position="164"/>
    </location>
</feature>
<evidence type="ECO:0000259" key="8">
    <source>
        <dbReference type="Pfam" id="PF01052"/>
    </source>
</evidence>
<comment type="similarity">
    <text evidence="2">Belongs to the FliN/MopA/SpaO family.</text>
</comment>
<keyword evidence="9" id="KW-0966">Cell projection</keyword>
<organism evidence="9 10">
    <name type="scientific">candidate division GN15 bacterium</name>
    <dbReference type="NCBI Taxonomy" id="2072418"/>
    <lineage>
        <taxon>Bacteria</taxon>
        <taxon>candidate division GN15</taxon>
    </lineage>
</organism>
<comment type="caution">
    <text evidence="9">The sequence shown here is derived from an EMBL/GenBank/DDBJ whole genome shotgun (WGS) entry which is preliminary data.</text>
</comment>
<keyword evidence="3" id="KW-1003">Cell membrane</keyword>